<dbReference type="EMBL" id="CP170721">
    <property type="protein sequence ID" value="XIA18908.1"/>
    <property type="molecule type" value="Genomic_DNA"/>
</dbReference>
<gene>
    <name evidence="2" type="ORF">ACFYG5_01845</name>
</gene>
<name>A0AB74UW48_9GAMM</name>
<dbReference type="AlphaFoldDB" id="A0AB74UW48"/>
<keyword evidence="1" id="KW-0812">Transmembrane</keyword>
<proteinExistence type="predicted"/>
<evidence type="ECO:0000256" key="1">
    <source>
        <dbReference type="SAM" id="Phobius"/>
    </source>
</evidence>
<evidence type="ECO:0000313" key="2">
    <source>
        <dbReference type="EMBL" id="XIA18908.1"/>
    </source>
</evidence>
<organism evidence="2">
    <name type="scientific">Rhodanobacter sp. FW102-FHT14D07</name>
    <dbReference type="NCBI Taxonomy" id="3351462"/>
    <lineage>
        <taxon>Bacteria</taxon>
        <taxon>Pseudomonadati</taxon>
        <taxon>Pseudomonadota</taxon>
        <taxon>Gammaproteobacteria</taxon>
        <taxon>Lysobacterales</taxon>
        <taxon>Rhodanobacteraceae</taxon>
        <taxon>Rhodanobacter</taxon>
    </lineage>
</organism>
<reference evidence="2" key="1">
    <citation type="submission" date="2024-10" db="EMBL/GenBank/DDBJ databases">
        <authorList>
            <person name="Lesea H.P."/>
            <person name="Kuehl J.V."/>
            <person name="Chandonia J.-M."/>
        </authorList>
    </citation>
    <scope>NUCLEOTIDE SEQUENCE</scope>
    <source>
        <strain evidence="2">FW102-FHT14D07</strain>
    </source>
</reference>
<dbReference type="RefSeq" id="WP_395119904.1">
    <property type="nucleotide sequence ID" value="NZ_CP170721.1"/>
</dbReference>
<feature type="transmembrane region" description="Helical" evidence="1">
    <location>
        <begin position="6"/>
        <end position="25"/>
    </location>
</feature>
<protein>
    <submittedName>
        <fullName evidence="2">Uncharacterized protein</fullName>
    </submittedName>
</protein>
<keyword evidence="1" id="KW-0472">Membrane</keyword>
<accession>A0AB74UW48</accession>
<keyword evidence="1" id="KW-1133">Transmembrane helix</keyword>
<sequence>MSTEVILGIGVALVIVVGFIGKLIPKRMPPSKSFKCGRCGVQALHTNRTAEAWRNGKTKFFCQSCHHKWLQSHPPQERESYGVRGSSGRGSGCLGVVVLFALVPIGTWAVWAYV</sequence>
<feature type="transmembrane region" description="Helical" evidence="1">
    <location>
        <begin position="93"/>
        <end position="113"/>
    </location>
</feature>